<dbReference type="EMBL" id="HBGD01007220">
    <property type="protein sequence ID" value="CAD9082796.1"/>
    <property type="molecule type" value="Transcribed_RNA"/>
</dbReference>
<feature type="compositionally biased region" description="Basic and acidic residues" evidence="1">
    <location>
        <begin position="514"/>
        <end position="526"/>
    </location>
</feature>
<dbReference type="InterPro" id="IPR023674">
    <property type="entry name" value="Ribosomal_uL1-like"/>
</dbReference>
<accession>A0A7S1KRL6</accession>
<feature type="compositionally biased region" description="Basic residues" evidence="1">
    <location>
        <begin position="539"/>
        <end position="548"/>
    </location>
</feature>
<dbReference type="SUPFAM" id="SSF56808">
    <property type="entry name" value="Ribosomal protein L1"/>
    <property type="match status" value="1"/>
</dbReference>
<evidence type="ECO:0000256" key="1">
    <source>
        <dbReference type="SAM" id="MobiDB-lite"/>
    </source>
</evidence>
<feature type="compositionally biased region" description="Polar residues" evidence="1">
    <location>
        <begin position="112"/>
        <end position="128"/>
    </location>
</feature>
<reference evidence="2" key="1">
    <citation type="submission" date="2021-01" db="EMBL/GenBank/DDBJ databases">
        <authorList>
            <person name="Corre E."/>
            <person name="Pelletier E."/>
            <person name="Niang G."/>
            <person name="Scheremetjew M."/>
            <person name="Finn R."/>
            <person name="Kale V."/>
            <person name="Holt S."/>
            <person name="Cochrane G."/>
            <person name="Meng A."/>
            <person name="Brown T."/>
            <person name="Cohen L."/>
        </authorList>
    </citation>
    <scope>NUCLEOTIDE SEQUENCE</scope>
    <source>
        <strain evidence="2">WS</strain>
    </source>
</reference>
<organism evidence="2">
    <name type="scientific">Percolomonas cosmopolitus</name>
    <dbReference type="NCBI Taxonomy" id="63605"/>
    <lineage>
        <taxon>Eukaryota</taxon>
        <taxon>Discoba</taxon>
        <taxon>Heterolobosea</taxon>
        <taxon>Tetramitia</taxon>
        <taxon>Eutetramitia</taxon>
        <taxon>Percolomonadidae</taxon>
        <taxon>Percolomonas</taxon>
    </lineage>
</organism>
<feature type="region of interest" description="Disordered" evidence="1">
    <location>
        <begin position="475"/>
        <end position="548"/>
    </location>
</feature>
<feature type="compositionally biased region" description="Low complexity" evidence="1">
    <location>
        <begin position="499"/>
        <end position="511"/>
    </location>
</feature>
<dbReference type="InterPro" id="IPR028364">
    <property type="entry name" value="Ribosomal_uL1/biogenesis"/>
</dbReference>
<sequence>MTTPLITDFQTTTIRELKTQFLPKHQIFTQKDEQEIVDDETHAQLTAPRQRTLATEIISRAELVSYAKGINEIRKRIMGKYHEGSLNPNVSLEEAIWNYVQKEYPVEEAQKEASTQEDSSEVVNSFSTLSPEDQRRKVYCEIMNLNTFSNISPVEFQFVKSGEEYARMLQRQVPQKELDSHTRQLVQKVTSSNNIPNAIHTISQYIDADAEDETRIDMDDNRMWIQMDLETPAMWNRDAVLDNPPHKLLSATMNRVAVICKDDKVKQHVQEEIIFDQAFAFQFLTFTEVKRNFTKPTRFRALVQSYDIVLMDSEVIELFRILKLSEHFNLFTIDFSKGRPEYERIMNGIPFRILDCKERLRIDFGFQSWEESQLVDNCRFAVQQLAHHTPWGFSNVKCLHLSCGKAPQLCIYKRDQKVERSSKLFRKSVGLVPDNLKNRPYVRYAPKTLEELPEETNDPMLDLIAQETEKQQAEVAMDEGEVEAEVAKEVVEEKPALGAAKPQQETTQTKKPTNKKEKAAAPQKKDNNKRKRGGDQASKRSKRRKSTK</sequence>
<feature type="compositionally biased region" description="Basic and acidic residues" evidence="1">
    <location>
        <begin position="485"/>
        <end position="495"/>
    </location>
</feature>
<name>A0A7S1KRL6_9EUKA</name>
<evidence type="ECO:0000313" key="2">
    <source>
        <dbReference type="EMBL" id="CAD9082796.1"/>
    </source>
</evidence>
<dbReference type="Pfam" id="PF00687">
    <property type="entry name" value="Ribosomal_L1"/>
    <property type="match status" value="1"/>
</dbReference>
<gene>
    <name evidence="2" type="ORF">PCOS0759_LOCUS6036</name>
</gene>
<dbReference type="AlphaFoldDB" id="A0A7S1KRL6"/>
<protein>
    <submittedName>
        <fullName evidence="2">Uncharacterized protein</fullName>
    </submittedName>
</protein>
<feature type="region of interest" description="Disordered" evidence="1">
    <location>
        <begin position="108"/>
        <end position="128"/>
    </location>
</feature>
<proteinExistence type="predicted"/>